<dbReference type="RefSeq" id="WP_182494807.1">
    <property type="nucleotide sequence ID" value="NZ_BAAAKT010000002.1"/>
</dbReference>
<sequence length="59" mass="6716">MIQLFLADETGLEYRYATDKLKRELNMLFFGRTVVHEDVTGNLNIGGQLERPPGVVFSD</sequence>
<gene>
    <name evidence="1" type="ORF">HNR24_000321</name>
</gene>
<reference evidence="1 2" key="1">
    <citation type="submission" date="2020-08" db="EMBL/GenBank/DDBJ databases">
        <title>Sequencing the genomes of 1000 actinobacteria strains.</title>
        <authorList>
            <person name="Klenk H.-P."/>
        </authorList>
    </citation>
    <scope>NUCLEOTIDE SEQUENCE [LARGE SCALE GENOMIC DNA]</scope>
    <source>
        <strain evidence="1 2">DSM 19081</strain>
    </source>
</reference>
<evidence type="ECO:0000313" key="2">
    <source>
        <dbReference type="Proteomes" id="UP000546252"/>
    </source>
</evidence>
<dbReference type="Proteomes" id="UP000546252">
    <property type="component" value="Unassembled WGS sequence"/>
</dbReference>
<comment type="caution">
    <text evidence="1">The sequence shown here is derived from an EMBL/GenBank/DDBJ whole genome shotgun (WGS) entry which is preliminary data.</text>
</comment>
<dbReference type="EMBL" id="JACJIH010000001">
    <property type="protein sequence ID" value="MBA8920388.1"/>
    <property type="molecule type" value="Genomic_DNA"/>
</dbReference>
<organism evidence="1 2">
    <name type="scientific">Nesterenkonia jeotgali</name>
    <dbReference type="NCBI Taxonomy" id="317018"/>
    <lineage>
        <taxon>Bacteria</taxon>
        <taxon>Bacillati</taxon>
        <taxon>Actinomycetota</taxon>
        <taxon>Actinomycetes</taxon>
        <taxon>Micrococcales</taxon>
        <taxon>Micrococcaceae</taxon>
        <taxon>Nesterenkonia</taxon>
    </lineage>
</organism>
<dbReference type="AlphaFoldDB" id="A0A839FFD9"/>
<accession>A0A839FFD9</accession>
<name>A0A839FFD9_9MICC</name>
<proteinExistence type="predicted"/>
<protein>
    <submittedName>
        <fullName evidence="1">Uncharacterized protein</fullName>
    </submittedName>
</protein>
<evidence type="ECO:0000313" key="1">
    <source>
        <dbReference type="EMBL" id="MBA8920388.1"/>
    </source>
</evidence>